<organism evidence="1 2">
    <name type="scientific">Clostridium senegalense</name>
    <dbReference type="NCBI Taxonomy" id="1465809"/>
    <lineage>
        <taxon>Bacteria</taxon>
        <taxon>Bacillati</taxon>
        <taxon>Bacillota</taxon>
        <taxon>Clostridia</taxon>
        <taxon>Eubacteriales</taxon>
        <taxon>Clostridiaceae</taxon>
        <taxon>Clostridium</taxon>
    </lineage>
</organism>
<dbReference type="EMBL" id="JAAGPU010000005">
    <property type="protein sequence ID" value="NEU04168.1"/>
    <property type="molecule type" value="Genomic_DNA"/>
</dbReference>
<dbReference type="AlphaFoldDB" id="A0A6M0H1S1"/>
<sequence length="638" mass="74111">MTFKIEFNNKVYTDQYIKDANIDEIIILLKELNLSYSQYKDFLFNRELLENKVLELLNEKGRLIKDEDIFSKKCSERELAITLVEHSIDDISFTEEKSETYNITSNKNIIEEEYFNMTESLIENNFNLQEDIFIYINSGSIILKKEGSKSLLTLPLSIVVSDIESPDNFQLEILDLKLKNGIEKSSTYIINDIENLLCNKNSTIILDDNENHITISKDNFIYKLLDALKAFFQLKHIIYKNLIIVFNEYNMIKILMKEEDNNLLTSNLNVINILALNLYKDNLEINKYKDNLLFLDMNKTLILKSHCEIEEGEFCYSAKGEGHVVSKNLNISVEALSNLIMKYGYYKSLNLNIKSDYINFITTEDMFRELDKLENFNVNIDFFDSKNINLNLKETIKNYHSNLNTIIMFLQDSGKNDLNLKYDLKDNIIEVTLSYYEINKLLSLVLYNSLKDDLKNIEGKISLVAPIKIVKPLREILKEFIPGKLVTGISIDKMMNYIENGYKNVCKGIIDHTFNLYDKEADISLVTLDFKGDIIEVLNNDKKVNSLFKSIKTSNLDFTLRVGGIVENLTIYLDDFIPLDKTVKEELSKKINMNIDNNCINSNKIYVYLDESKLTLTVFSIQNKDNAEFISDIIIKEF</sequence>
<reference evidence="1 2" key="1">
    <citation type="submission" date="2020-02" db="EMBL/GenBank/DDBJ databases">
        <title>Genome assembly of a novel Clostridium senegalense strain.</title>
        <authorList>
            <person name="Gupta T.B."/>
            <person name="Jauregui R."/>
            <person name="Maclean P."/>
            <person name="Nawarathana A."/>
            <person name="Brightwell G."/>
        </authorList>
    </citation>
    <scope>NUCLEOTIDE SEQUENCE [LARGE SCALE GENOMIC DNA]</scope>
    <source>
        <strain evidence="1 2">AGRFS4</strain>
    </source>
</reference>
<keyword evidence="2" id="KW-1185">Reference proteome</keyword>
<gene>
    <name evidence="1" type="ORF">G3M99_04700</name>
</gene>
<name>A0A6M0H1S1_9CLOT</name>
<proteinExistence type="predicted"/>
<accession>A0A6M0H1S1</accession>
<dbReference type="RefSeq" id="WP_199869378.1">
    <property type="nucleotide sequence ID" value="NZ_JAAGPU010000005.1"/>
</dbReference>
<evidence type="ECO:0000313" key="1">
    <source>
        <dbReference type="EMBL" id="NEU04168.1"/>
    </source>
</evidence>
<comment type="caution">
    <text evidence="1">The sequence shown here is derived from an EMBL/GenBank/DDBJ whole genome shotgun (WGS) entry which is preliminary data.</text>
</comment>
<dbReference type="Proteomes" id="UP000481872">
    <property type="component" value="Unassembled WGS sequence"/>
</dbReference>
<protein>
    <submittedName>
        <fullName evidence="1">Uncharacterized protein</fullName>
    </submittedName>
</protein>
<evidence type="ECO:0000313" key="2">
    <source>
        <dbReference type="Proteomes" id="UP000481872"/>
    </source>
</evidence>